<proteinExistence type="predicted"/>
<dbReference type="RefSeq" id="WP_172687076.1">
    <property type="nucleotide sequence ID" value="NZ_CP134231.1"/>
</dbReference>
<keyword evidence="2" id="KW-0614">Plasmid</keyword>
<reference evidence="2" key="1">
    <citation type="journal article" date="2016" name="PLoS ONE">
        <title>Plasmid Characterization and Chromosome Analysis of Two netF+ Clostridium perfringens Isolates Associated with Foal and Canine Necrotizing Enteritis.</title>
        <authorList>
            <person name="Mehdizadeh Gohari I."/>
            <person name="Kropinski A.M."/>
            <person name="Weese S.J."/>
            <person name="Parreira V.R."/>
            <person name="Whitehead A.E."/>
            <person name="Boerlin P."/>
            <person name="Prescott J.F."/>
        </authorList>
    </citation>
    <scope>NUCLEOTIDE SEQUENCE</scope>
    <source>
        <strain evidence="2">JP838</strain>
        <plasmid evidence="2">pJP838B</plasmid>
    </source>
</reference>
<dbReference type="Gene3D" id="2.180.10.10">
    <property type="entry name" value="RHS repeat-associated core"/>
    <property type="match status" value="1"/>
</dbReference>
<geneLocation type="plasmid" evidence="2">
    <name>pJP838B</name>
</geneLocation>
<protein>
    <submittedName>
        <fullName evidence="2">Uncharacterized protein</fullName>
    </submittedName>
</protein>
<gene>
    <name evidence="2" type="ORF">JFP838_pB0022</name>
</gene>
<sequence length="312" mass="36237">MKKNLIASILIGSIGMTSLASNVIFASERYSAYEDNIDFSRYENITSRLQKIIKDGKQQSIAAQYKYNDSGKITFRDYAEGTIEYKYDSNGKVIKVLNKLKKDNTTTPAIIHVKENYTSEYTYDSDGKISKEIKKVFDASDTDLSGEPIKVYKIDYYYDGDQLSRKSYTPRIDSDEKKEYTRYSYDKNGRVDKIIEKKNGKEYSMTLEYDEDGDITKAIQNKNGIEITREISYVANSIYPIYFVDPVKEKKIDLDFFASSYKLIDEMKITSVNTNMTFKYDYKFNEENIPTESELTSIINGNEFKTKYLLEY</sequence>
<name>A0A140AQG6_CLOPF</name>
<organism evidence="2">
    <name type="scientific">Clostridium perfringens</name>
    <dbReference type="NCBI Taxonomy" id="1502"/>
    <lineage>
        <taxon>Bacteria</taxon>
        <taxon>Bacillati</taxon>
        <taxon>Bacillota</taxon>
        <taxon>Clostridia</taxon>
        <taxon>Eubacteriales</taxon>
        <taxon>Clostridiaceae</taxon>
        <taxon>Clostridium</taxon>
    </lineage>
</organism>
<accession>A0A140AQG6</accession>
<keyword evidence="1" id="KW-0732">Signal</keyword>
<evidence type="ECO:0000256" key="1">
    <source>
        <dbReference type="SAM" id="SignalP"/>
    </source>
</evidence>
<feature type="chain" id="PRO_5038390622" evidence="1">
    <location>
        <begin position="21"/>
        <end position="312"/>
    </location>
</feature>
<dbReference type="EMBL" id="KT020842">
    <property type="protein sequence ID" value="ALD82556.1"/>
    <property type="molecule type" value="Genomic_DNA"/>
</dbReference>
<feature type="signal peptide" evidence="1">
    <location>
        <begin position="1"/>
        <end position="20"/>
    </location>
</feature>
<evidence type="ECO:0000313" key="2">
    <source>
        <dbReference type="EMBL" id="ALD82556.1"/>
    </source>
</evidence>
<dbReference type="AlphaFoldDB" id="A0A140AQG6"/>